<dbReference type="PANTHER" id="PTHR31668:SF4">
    <property type="entry name" value="TRANSCRIPTIONAL ACTIVATOR PROTEIN DAL81"/>
    <property type="match status" value="1"/>
</dbReference>
<keyword evidence="9" id="KW-1185">Reference proteome</keyword>
<dbReference type="GeneID" id="8197166"/>
<keyword evidence="4" id="KW-0804">Transcription</keyword>
<protein>
    <submittedName>
        <fullName evidence="8">Positive regulator of genes in multiple nitrogen degradation pathways</fullName>
    </submittedName>
</protein>
<feature type="region of interest" description="Disordered" evidence="6">
    <location>
        <begin position="727"/>
        <end position="774"/>
    </location>
</feature>
<dbReference type="SUPFAM" id="SSF57701">
    <property type="entry name" value="Zn2/Cys6 DNA-binding domain"/>
    <property type="match status" value="1"/>
</dbReference>
<dbReference type="GO" id="GO:0003713">
    <property type="term" value="F:transcription coactivator activity"/>
    <property type="evidence" value="ECO:0007669"/>
    <property type="project" value="EnsemblFungi"/>
</dbReference>
<dbReference type="InParanoid" id="C4QXP4"/>
<gene>
    <name evidence="8" type="ordered locus">PAS_chr1-4_0184</name>
</gene>
<dbReference type="STRING" id="644223.C4QXP4"/>
<dbReference type="GO" id="GO:0001080">
    <property type="term" value="P:nitrogen catabolite activation of transcription from RNA polymerase II promoter"/>
    <property type="evidence" value="ECO:0007669"/>
    <property type="project" value="TreeGrafter"/>
</dbReference>
<dbReference type="InterPro" id="IPR001138">
    <property type="entry name" value="Zn2Cys6_DnaBD"/>
</dbReference>
<dbReference type="InterPro" id="IPR050797">
    <property type="entry name" value="Carb_Metab_Trans_Reg"/>
</dbReference>
<dbReference type="CDD" id="cd00067">
    <property type="entry name" value="GAL4"/>
    <property type="match status" value="1"/>
</dbReference>
<dbReference type="GO" id="GO:1901717">
    <property type="term" value="P:positive regulation of gamma-aminobutyric acid catabolic process"/>
    <property type="evidence" value="ECO:0007669"/>
    <property type="project" value="EnsemblFungi"/>
</dbReference>
<dbReference type="InterPro" id="IPR007219">
    <property type="entry name" value="XnlR_reg_dom"/>
</dbReference>
<dbReference type="RefSeq" id="XP_002490298.1">
    <property type="nucleotide sequence ID" value="XM_002490253.1"/>
</dbReference>
<evidence type="ECO:0000256" key="6">
    <source>
        <dbReference type="SAM" id="MobiDB-lite"/>
    </source>
</evidence>
<dbReference type="KEGG" id="ppa:PAS_chr1-4_0184"/>
<organism evidence="8 9">
    <name type="scientific">Komagataella phaffii (strain GS115 / ATCC 20864)</name>
    <name type="common">Yeast</name>
    <name type="synonym">Pichia pastoris</name>
    <dbReference type="NCBI Taxonomy" id="644223"/>
    <lineage>
        <taxon>Eukaryota</taxon>
        <taxon>Fungi</taxon>
        <taxon>Dikarya</taxon>
        <taxon>Ascomycota</taxon>
        <taxon>Saccharomycotina</taxon>
        <taxon>Pichiomycetes</taxon>
        <taxon>Pichiales</taxon>
        <taxon>Pichiaceae</taxon>
        <taxon>Komagataella</taxon>
    </lineage>
</organism>
<feature type="region of interest" description="Disordered" evidence="6">
    <location>
        <begin position="139"/>
        <end position="159"/>
    </location>
</feature>
<dbReference type="CDD" id="cd12148">
    <property type="entry name" value="fungal_TF_MHR"/>
    <property type="match status" value="1"/>
</dbReference>
<dbReference type="PROSITE" id="PS50048">
    <property type="entry name" value="ZN2_CY6_FUNGAL_2"/>
    <property type="match status" value="1"/>
</dbReference>
<sequence length="863" mass="97272">MAQERTDKSLKENGSATVSYSPWTAAAVDDDYSSLYENDKPSKDKLPREPSSRPHSDQNDRDTHSVDDSTAETFLQQHLQSMMHSDPDKKIPPPNPSSSVPVYPVPYAIPPKMSFAIQQGMVPPPGLVQYPQNVLLQQKPRPNATPVNNKNSRRPKVQKPKFRPCDVCRRRKTKCARAANNLNCQQCEAKGLKCTYTDNPKRPQDIPSDQASKRSRQELPPNIPIRDIQPVIDYSTIQGHSLLKKTLSLQYPRSSFYMGPTSVYDPLLLSKMRFDNNDQLQVNSITSIRRVANNVQFLLKDDFSHDLYQRAQLEVDNIEKFVAPHGQTLIDLYFRIVHPSFPILHKKVFLEKYSRTHREFSAPLLGAVYILAINWWDYDPNLSLHPKPNVKGLMSLATRSFDLVTERPKLSTVQAGLLLLQCDPTSSKNWVLCSQVVALSEELGLGLDCFNWKLPKWERGLRRRLAWAVFVQEKWLALLESRPTHIALGTNWIISNVMDDDFPDKNSDEALSMEGSTDTEIGKQIFKQMIKLTEILSDILDAFFSFHSLQTITSIEQVLTLAKPLQLRLRDWYHALPQDLQMSSLQQRKLNSNGYLQLSYFAAEISLHRRIISCLDSGISHELVTVCRNAAKTRLSAAIDFVKQLQPEHIHSFWHSSATSNFALIGSFASMLFVTAPTTEDANWCKDQLYEYRWTLLIGSKASRSYAMAMEIIDNIMNNIPELLNHYKTPQSTTSNNRTPLSETQTPDNNFGGNSGSNSNGEGNDASNMNNQSFGIPYTPIPPYAFQGYGQIPQQNMVMRDPWNSEQFTPPSPRNNQKLSPAISNGSSNEGPSVAVGHNSPLRSVKSEPSEASPHGGANSVES</sequence>
<dbReference type="eggNOG" id="ENOG502QQXX">
    <property type="taxonomic scope" value="Eukaryota"/>
</dbReference>
<dbReference type="Proteomes" id="UP000000314">
    <property type="component" value="Chromosome 1"/>
</dbReference>
<feature type="compositionally biased region" description="Basic and acidic residues" evidence="6">
    <location>
        <begin position="1"/>
        <end position="11"/>
    </location>
</feature>
<feature type="compositionally biased region" description="Low complexity" evidence="6">
    <location>
        <begin position="749"/>
        <end position="768"/>
    </location>
</feature>
<feature type="region of interest" description="Disordered" evidence="6">
    <location>
        <begin position="194"/>
        <end position="221"/>
    </location>
</feature>
<feature type="compositionally biased region" description="Polar residues" evidence="6">
    <location>
        <begin position="12"/>
        <end position="22"/>
    </location>
</feature>
<dbReference type="GO" id="GO:1901714">
    <property type="term" value="P:positive regulation of urea catabolic process"/>
    <property type="evidence" value="ECO:0007669"/>
    <property type="project" value="EnsemblFungi"/>
</dbReference>
<keyword evidence="5" id="KW-0539">Nucleus</keyword>
<evidence type="ECO:0000256" key="3">
    <source>
        <dbReference type="ARBA" id="ARBA00023015"/>
    </source>
</evidence>
<dbReference type="AlphaFoldDB" id="C4QXP4"/>
<feature type="region of interest" description="Disordered" evidence="6">
    <location>
        <begin position="802"/>
        <end position="863"/>
    </location>
</feature>
<dbReference type="OMA" id="HIFAFNW"/>
<feature type="compositionally biased region" description="Polar residues" evidence="6">
    <location>
        <begin position="804"/>
        <end position="831"/>
    </location>
</feature>
<dbReference type="SMR" id="C4QXP4"/>
<accession>C4QXP4</accession>
<feature type="compositionally biased region" description="Basic and acidic residues" evidence="6">
    <location>
        <begin position="37"/>
        <end position="67"/>
    </location>
</feature>
<dbReference type="Gene3D" id="4.10.240.10">
    <property type="entry name" value="Zn(2)-C6 fungal-type DNA-binding domain"/>
    <property type="match status" value="1"/>
</dbReference>
<evidence type="ECO:0000256" key="5">
    <source>
        <dbReference type="ARBA" id="ARBA00023242"/>
    </source>
</evidence>
<evidence type="ECO:0000313" key="9">
    <source>
        <dbReference type="Proteomes" id="UP000000314"/>
    </source>
</evidence>
<dbReference type="PANTHER" id="PTHR31668">
    <property type="entry name" value="GLUCOSE TRANSPORT TRANSCRIPTION REGULATOR RGT1-RELATED-RELATED"/>
    <property type="match status" value="1"/>
</dbReference>
<dbReference type="GO" id="GO:0003677">
    <property type="term" value="F:DNA binding"/>
    <property type="evidence" value="ECO:0007669"/>
    <property type="project" value="InterPro"/>
</dbReference>
<feature type="domain" description="Zn(2)-C6 fungal-type" evidence="7">
    <location>
        <begin position="164"/>
        <end position="196"/>
    </location>
</feature>
<feature type="compositionally biased region" description="Polar residues" evidence="6">
    <location>
        <begin position="728"/>
        <end position="748"/>
    </location>
</feature>
<dbReference type="GO" id="GO:0000981">
    <property type="term" value="F:DNA-binding transcription factor activity, RNA polymerase II-specific"/>
    <property type="evidence" value="ECO:0007669"/>
    <property type="project" value="InterPro"/>
</dbReference>
<dbReference type="HOGENOM" id="CLU_006632_0_1_1"/>
<evidence type="ECO:0000256" key="1">
    <source>
        <dbReference type="ARBA" id="ARBA00022723"/>
    </source>
</evidence>
<dbReference type="GO" id="GO:0051123">
    <property type="term" value="P:RNA polymerase II preinitiation complex assembly"/>
    <property type="evidence" value="ECO:0007669"/>
    <property type="project" value="EnsemblFungi"/>
</dbReference>
<dbReference type="EMBL" id="FN392319">
    <property type="protein sequence ID" value="CAY68017.1"/>
    <property type="molecule type" value="Genomic_DNA"/>
</dbReference>
<dbReference type="InterPro" id="IPR036864">
    <property type="entry name" value="Zn2-C6_fun-type_DNA-bd_sf"/>
</dbReference>
<dbReference type="OrthoDB" id="2264294at2759"/>
<reference evidence="8 9" key="1">
    <citation type="journal article" date="2009" name="Nat. Biotechnol.">
        <title>Genome sequence of the recombinant protein production host Pichia pastoris.</title>
        <authorList>
            <person name="De Schutter K."/>
            <person name="Lin Y.C."/>
            <person name="Tiels P."/>
            <person name="Van Hecke A."/>
            <person name="Glinka S."/>
            <person name="Weber-Lehmann J."/>
            <person name="Rouze P."/>
            <person name="Van de Peer Y."/>
            <person name="Callewaert N."/>
        </authorList>
    </citation>
    <scope>NUCLEOTIDE SEQUENCE [LARGE SCALE GENOMIC DNA]</scope>
    <source>
        <strain evidence="9">GS115 / ATCC 20864</strain>
    </source>
</reference>
<evidence type="ECO:0000256" key="4">
    <source>
        <dbReference type="ARBA" id="ARBA00023163"/>
    </source>
</evidence>
<proteinExistence type="predicted"/>
<evidence type="ECO:0000256" key="2">
    <source>
        <dbReference type="ARBA" id="ARBA00022833"/>
    </source>
</evidence>
<dbReference type="FunCoup" id="C4QXP4">
    <property type="interactions" value="316"/>
</dbReference>
<dbReference type="SMART" id="SM00066">
    <property type="entry name" value="GAL4"/>
    <property type="match status" value="1"/>
</dbReference>
<evidence type="ECO:0000259" key="7">
    <source>
        <dbReference type="PROSITE" id="PS50048"/>
    </source>
</evidence>
<keyword evidence="3" id="KW-0805">Transcription regulation</keyword>
<keyword evidence="1" id="KW-0479">Metal-binding</keyword>
<feature type="region of interest" description="Disordered" evidence="6">
    <location>
        <begin position="1"/>
        <end position="76"/>
    </location>
</feature>
<dbReference type="GO" id="GO:0045944">
    <property type="term" value="P:positive regulation of transcription by RNA polymerase II"/>
    <property type="evidence" value="ECO:0007669"/>
    <property type="project" value="EnsemblFungi"/>
</dbReference>
<keyword evidence="2" id="KW-0862">Zinc</keyword>
<dbReference type="Pfam" id="PF00172">
    <property type="entry name" value="Zn_clus"/>
    <property type="match status" value="1"/>
</dbReference>
<name>C4QXP4_KOMPG</name>
<dbReference type="GO" id="GO:0005634">
    <property type="term" value="C:nucleus"/>
    <property type="evidence" value="ECO:0007669"/>
    <property type="project" value="TreeGrafter"/>
</dbReference>
<dbReference type="Pfam" id="PF04082">
    <property type="entry name" value="Fungal_trans"/>
    <property type="match status" value="1"/>
</dbReference>
<evidence type="ECO:0000313" key="8">
    <source>
        <dbReference type="EMBL" id="CAY68017.1"/>
    </source>
</evidence>
<dbReference type="GO" id="GO:0008270">
    <property type="term" value="F:zinc ion binding"/>
    <property type="evidence" value="ECO:0007669"/>
    <property type="project" value="InterPro"/>
</dbReference>